<reference evidence="1" key="1">
    <citation type="submission" date="2018-12" db="EMBL/GenBank/DDBJ databases">
        <title>Novel natural products biosynthetic potential of the class Ktedonobacteria.</title>
        <authorList>
            <person name="Zheng Y."/>
            <person name="Saitou A."/>
            <person name="Wang C.M."/>
            <person name="Toyoda A."/>
            <person name="Minakuchi Y."/>
            <person name="Sekiguchi Y."/>
            <person name="Ueda K."/>
            <person name="Takano H."/>
            <person name="Sakai Y."/>
            <person name="Yokota A."/>
            <person name="Yabe S."/>
        </authorList>
    </citation>
    <scope>NUCLEOTIDE SEQUENCE</scope>
    <source>
        <strain evidence="1">COM3</strain>
    </source>
</reference>
<organism evidence="1">
    <name type="scientific">Thermosporothrix sp. COM3</name>
    <dbReference type="NCBI Taxonomy" id="2490863"/>
    <lineage>
        <taxon>Bacteria</taxon>
        <taxon>Bacillati</taxon>
        <taxon>Chloroflexota</taxon>
        <taxon>Ktedonobacteria</taxon>
        <taxon>Ktedonobacterales</taxon>
        <taxon>Thermosporotrichaceae</taxon>
        <taxon>Thermosporothrix</taxon>
    </lineage>
</organism>
<gene>
    <name evidence="1" type="ORF">KTC_36930</name>
</gene>
<evidence type="ECO:0000313" key="1">
    <source>
        <dbReference type="EMBL" id="BBH88942.1"/>
    </source>
</evidence>
<dbReference type="AlphaFoldDB" id="A0A455SPT6"/>
<protein>
    <submittedName>
        <fullName evidence="1">Uncharacterized protein</fullName>
    </submittedName>
</protein>
<name>A0A455SPT6_9CHLR</name>
<proteinExistence type="predicted"/>
<dbReference type="EMBL" id="AP019376">
    <property type="protein sequence ID" value="BBH88942.1"/>
    <property type="molecule type" value="Genomic_DNA"/>
</dbReference>
<accession>A0A455SPT6</accession>
<sequence length="54" mass="6051">MNGNRVGSRLPIVWLTVTCNFRRINVVIGEKRIRCAMVSLFVSLSRESGAGWAE</sequence>